<name>A0ABD5SGR4_9EURY</name>
<protein>
    <submittedName>
        <fullName evidence="2">Uncharacterized protein</fullName>
    </submittedName>
</protein>
<feature type="compositionally biased region" description="Basic and acidic residues" evidence="1">
    <location>
        <begin position="7"/>
        <end position="20"/>
    </location>
</feature>
<feature type="region of interest" description="Disordered" evidence="1">
    <location>
        <begin position="1"/>
        <end position="20"/>
    </location>
</feature>
<evidence type="ECO:0000313" key="2">
    <source>
        <dbReference type="EMBL" id="MFC6764089.1"/>
    </source>
</evidence>
<keyword evidence="3" id="KW-1185">Reference proteome</keyword>
<reference evidence="2 3" key="1">
    <citation type="journal article" date="2019" name="Int. J. Syst. Evol. Microbiol.">
        <title>The Global Catalogue of Microorganisms (GCM) 10K type strain sequencing project: providing services to taxonomists for standard genome sequencing and annotation.</title>
        <authorList>
            <consortium name="The Broad Institute Genomics Platform"/>
            <consortium name="The Broad Institute Genome Sequencing Center for Infectious Disease"/>
            <person name="Wu L."/>
            <person name="Ma J."/>
        </authorList>
    </citation>
    <scope>NUCLEOTIDE SEQUENCE [LARGE SCALE GENOMIC DNA]</scope>
    <source>
        <strain evidence="2 3">LMG 29247</strain>
    </source>
</reference>
<gene>
    <name evidence="2" type="ORF">ACFQE6_03215</name>
</gene>
<sequence length="84" mass="9359">MSCPYLEYRDGSDDPDRDPFDEARAYCTAADRFVQPMRADICTDRYDLAHDRDCEIYREHADDADTAADVGEATGADETGGEDA</sequence>
<dbReference type="EMBL" id="JBHSWV010000049">
    <property type="protein sequence ID" value="MFC6764089.1"/>
    <property type="molecule type" value="Genomic_DNA"/>
</dbReference>
<dbReference type="RefSeq" id="WP_273737184.1">
    <property type="nucleotide sequence ID" value="NZ_JAQIVI010000049.1"/>
</dbReference>
<evidence type="ECO:0000256" key="1">
    <source>
        <dbReference type="SAM" id="MobiDB-lite"/>
    </source>
</evidence>
<proteinExistence type="predicted"/>
<organism evidence="2 3">
    <name type="scientific">Natrinema soli</name>
    <dbReference type="NCBI Taxonomy" id="1930624"/>
    <lineage>
        <taxon>Archaea</taxon>
        <taxon>Methanobacteriati</taxon>
        <taxon>Methanobacteriota</taxon>
        <taxon>Stenosarchaea group</taxon>
        <taxon>Halobacteria</taxon>
        <taxon>Halobacteriales</taxon>
        <taxon>Natrialbaceae</taxon>
        <taxon>Natrinema</taxon>
    </lineage>
</organism>
<feature type="region of interest" description="Disordered" evidence="1">
    <location>
        <begin position="61"/>
        <end position="84"/>
    </location>
</feature>
<comment type="caution">
    <text evidence="2">The sequence shown here is derived from an EMBL/GenBank/DDBJ whole genome shotgun (WGS) entry which is preliminary data.</text>
</comment>
<dbReference type="AlphaFoldDB" id="A0ABD5SGR4"/>
<accession>A0ABD5SGR4</accession>
<dbReference type="Proteomes" id="UP001596383">
    <property type="component" value="Unassembled WGS sequence"/>
</dbReference>
<evidence type="ECO:0000313" key="3">
    <source>
        <dbReference type="Proteomes" id="UP001596383"/>
    </source>
</evidence>